<dbReference type="CDD" id="cd00586">
    <property type="entry name" value="4HBT"/>
    <property type="match status" value="1"/>
</dbReference>
<reference evidence="3 4" key="1">
    <citation type="journal article" date="2019" name="Nat. Med.">
        <title>A library of human gut bacterial isolates paired with longitudinal multiomics data enables mechanistic microbiome research.</title>
        <authorList>
            <person name="Poyet M."/>
            <person name="Groussin M."/>
            <person name="Gibbons S.M."/>
            <person name="Avila-Pacheco J."/>
            <person name="Jiang X."/>
            <person name="Kearney S.M."/>
            <person name="Perrotta A.R."/>
            <person name="Berdy B."/>
            <person name="Zhao S."/>
            <person name="Lieberman T.D."/>
            <person name="Swanson P.K."/>
            <person name="Smith M."/>
            <person name="Roesemann S."/>
            <person name="Alexander J.E."/>
            <person name="Rich S.A."/>
            <person name="Livny J."/>
            <person name="Vlamakis H."/>
            <person name="Clish C."/>
            <person name="Bullock K."/>
            <person name="Deik A."/>
            <person name="Scott J."/>
            <person name="Pierce K.A."/>
            <person name="Xavier R.J."/>
            <person name="Alm E.J."/>
        </authorList>
    </citation>
    <scope>NUCLEOTIDE SEQUENCE [LARGE SCALE GENOMIC DNA]</scope>
    <source>
        <strain evidence="3 4">BIOML-A1</strain>
    </source>
</reference>
<keyword evidence="4" id="KW-1185">Reference proteome</keyword>
<dbReference type="NCBIfam" id="TIGR00051">
    <property type="entry name" value="YbgC/FadM family acyl-CoA thioesterase"/>
    <property type="match status" value="1"/>
</dbReference>
<organism evidence="3 4">
    <name type="scientific">Blautia massiliensis</name>
    <name type="common">ex Durand et al. 2017</name>
    <dbReference type="NCBI Taxonomy" id="1737424"/>
    <lineage>
        <taxon>Bacteria</taxon>
        <taxon>Bacillati</taxon>
        <taxon>Bacillota</taxon>
        <taxon>Clostridia</taxon>
        <taxon>Lachnospirales</taxon>
        <taxon>Lachnospiraceae</taxon>
        <taxon>Blautia</taxon>
    </lineage>
</organism>
<accession>A0ABW9X374</accession>
<dbReference type="PANTHER" id="PTHR31793">
    <property type="entry name" value="4-HYDROXYBENZOYL-COA THIOESTERASE FAMILY MEMBER"/>
    <property type="match status" value="1"/>
</dbReference>
<gene>
    <name evidence="3" type="ORF">GT718_04830</name>
</gene>
<dbReference type="PANTHER" id="PTHR31793:SF27">
    <property type="entry name" value="NOVEL THIOESTERASE SUPERFAMILY DOMAIN AND SAPOSIN A-TYPE DOMAIN CONTAINING PROTEIN (0610012H03RIK)"/>
    <property type="match status" value="1"/>
</dbReference>
<name>A0ABW9X374_9FIRM</name>
<sequence>MSDFYRREDINMGVYRRKAQYHETDQMGIIHHSNYVKWMEEARIDFMKELGFGYGEVEKRGIVSPVAGVSVSYKKPVLFDDVVGISVSVKKYSGVVLELAYEFFNVTRSEVCTEASSKHCFTRNGELVSLKKEIPELDVLFRSCVKGDRV</sequence>
<proteinExistence type="inferred from homology"/>
<evidence type="ECO:0000256" key="2">
    <source>
        <dbReference type="ARBA" id="ARBA00022801"/>
    </source>
</evidence>
<comment type="similarity">
    <text evidence="1">Belongs to the 4-hydroxybenzoyl-CoA thioesterase family.</text>
</comment>
<dbReference type="Pfam" id="PF13279">
    <property type="entry name" value="4HBT_2"/>
    <property type="match status" value="1"/>
</dbReference>
<dbReference type="PIRSF" id="PIRSF003230">
    <property type="entry name" value="YbgC"/>
    <property type="match status" value="1"/>
</dbReference>
<dbReference type="Gene3D" id="3.10.129.10">
    <property type="entry name" value="Hotdog Thioesterase"/>
    <property type="match status" value="1"/>
</dbReference>
<dbReference type="GO" id="GO:0016787">
    <property type="term" value="F:hydrolase activity"/>
    <property type="evidence" value="ECO:0007669"/>
    <property type="project" value="UniProtKB-KW"/>
</dbReference>
<dbReference type="EMBL" id="WWVW01000007">
    <property type="protein sequence ID" value="MZL76691.1"/>
    <property type="molecule type" value="Genomic_DNA"/>
</dbReference>
<keyword evidence="2 3" id="KW-0378">Hydrolase</keyword>
<evidence type="ECO:0000256" key="1">
    <source>
        <dbReference type="ARBA" id="ARBA00005953"/>
    </source>
</evidence>
<dbReference type="SUPFAM" id="SSF54637">
    <property type="entry name" value="Thioesterase/thiol ester dehydrase-isomerase"/>
    <property type="match status" value="1"/>
</dbReference>
<evidence type="ECO:0000313" key="3">
    <source>
        <dbReference type="EMBL" id="MZL76691.1"/>
    </source>
</evidence>
<dbReference type="Proteomes" id="UP000452293">
    <property type="component" value="Unassembled WGS sequence"/>
</dbReference>
<dbReference type="EC" id="3.1.2.-" evidence="3"/>
<evidence type="ECO:0000313" key="4">
    <source>
        <dbReference type="Proteomes" id="UP000452293"/>
    </source>
</evidence>
<dbReference type="InterPro" id="IPR029069">
    <property type="entry name" value="HotDog_dom_sf"/>
</dbReference>
<comment type="caution">
    <text evidence="3">The sequence shown here is derived from an EMBL/GenBank/DDBJ whole genome shotgun (WGS) entry which is preliminary data.</text>
</comment>
<protein>
    <submittedName>
        <fullName evidence="3">YbgC/FadM family acyl-CoA thioesterase</fullName>
        <ecNumber evidence="3">3.1.2.-</ecNumber>
    </submittedName>
</protein>
<dbReference type="InterPro" id="IPR006684">
    <property type="entry name" value="YbgC/YbaW"/>
</dbReference>
<dbReference type="InterPro" id="IPR050563">
    <property type="entry name" value="4-hydroxybenzoyl-CoA_TE"/>
</dbReference>